<sequence length="346" mass="39010">MRNIKYYFLLAFLIYANNVFSKGYIDNYSVAMVTGWACDVRFPNDIVAVHIWRDDNQFLGGSSANIVREPAVGSACLGSHSAHGFSIPINLTEDLKDGQEHRVLVYSIGRNGFVEQLNNSPVKIKFPGDGIKERPYYVGDIVARNLDWPVIEGAGHIGIWDGTSVIEVLNEPQVVQKNNYENFFKRSKVWPISRTKWPDHNVVSCFSSACTEDFDRPRANKKSYTALYAMIARANQIYAIGAIYVVTPYVTPAEPTVNIPPSRDWNKYVTWPPTKGRYRCDTFITDIMGATVRSPGSHAHSHIQGQWLPLRIIDANIATWYQKYISAAGANIKAPAALYNKLKQWQ</sequence>
<dbReference type="AlphaFoldDB" id="A0A7T2S917"/>
<reference evidence="1 2" key="1">
    <citation type="submission" date="2020-12" db="EMBL/GenBank/DDBJ databases">
        <title>FDA dAtabase for Regulatory Grade micrObial Sequences (FDA-ARGOS): Supporting development and validation of Infectious Disease Dx tests.</title>
        <authorList>
            <person name="Sproer C."/>
            <person name="Gronow S."/>
            <person name="Severitt S."/>
            <person name="Schroder I."/>
            <person name="Tallon L."/>
            <person name="Sadzewicz L."/>
            <person name="Zhao X."/>
            <person name="Boylan J."/>
            <person name="Ott S."/>
            <person name="Bowen H."/>
            <person name="Vavikolanu K."/>
            <person name="Mehta A."/>
            <person name="Aluvathingal J."/>
            <person name="Nadendla S."/>
            <person name="Lowell S."/>
            <person name="Myers T."/>
            <person name="Yan Y."/>
            <person name="Sichtig H."/>
        </authorList>
    </citation>
    <scope>NUCLEOTIDE SEQUENCE [LARGE SCALE GENOMIC DNA]</scope>
    <source>
        <strain evidence="1 2">FDAARGOS_909</strain>
    </source>
</reference>
<gene>
    <name evidence="1" type="ORF">I6G66_13210</name>
</gene>
<name>A0A7T2S917_DELAC</name>
<evidence type="ECO:0000313" key="1">
    <source>
        <dbReference type="EMBL" id="QPS10882.1"/>
    </source>
</evidence>
<protein>
    <submittedName>
        <fullName evidence="1">Uncharacterized protein</fullName>
    </submittedName>
</protein>
<proteinExistence type="predicted"/>
<accession>A0A7T2S917</accession>
<dbReference type="Proteomes" id="UP000594778">
    <property type="component" value="Chromosome"/>
</dbReference>
<dbReference type="EMBL" id="CP065668">
    <property type="protein sequence ID" value="QPS10882.1"/>
    <property type="molecule type" value="Genomic_DNA"/>
</dbReference>
<organism evidence="1 2">
    <name type="scientific">Delftia acidovorans</name>
    <name type="common">Pseudomonas acidovorans</name>
    <name type="synonym">Comamonas acidovorans</name>
    <dbReference type="NCBI Taxonomy" id="80866"/>
    <lineage>
        <taxon>Bacteria</taxon>
        <taxon>Pseudomonadati</taxon>
        <taxon>Pseudomonadota</taxon>
        <taxon>Betaproteobacteria</taxon>
        <taxon>Burkholderiales</taxon>
        <taxon>Comamonadaceae</taxon>
        <taxon>Delftia</taxon>
    </lineage>
</organism>
<dbReference type="RefSeq" id="WP_197957180.1">
    <property type="nucleotide sequence ID" value="NZ_CP065668.1"/>
</dbReference>
<evidence type="ECO:0000313" key="2">
    <source>
        <dbReference type="Proteomes" id="UP000594778"/>
    </source>
</evidence>